<protein>
    <submittedName>
        <fullName evidence="10">Membrane protein YedE/YeeE</fullName>
    </submittedName>
</protein>
<feature type="transmembrane region" description="Helical" evidence="9">
    <location>
        <begin position="144"/>
        <end position="167"/>
    </location>
</feature>
<keyword evidence="6 9" id="KW-1133">Transmembrane helix</keyword>
<evidence type="ECO:0000256" key="4">
    <source>
        <dbReference type="ARBA" id="ARBA00022519"/>
    </source>
</evidence>
<organism evidence="10 11">
    <name type="scientific">Azospirillum rugosum</name>
    <dbReference type="NCBI Taxonomy" id="416170"/>
    <lineage>
        <taxon>Bacteria</taxon>
        <taxon>Pseudomonadati</taxon>
        <taxon>Pseudomonadota</taxon>
        <taxon>Alphaproteobacteria</taxon>
        <taxon>Rhodospirillales</taxon>
        <taxon>Azospirillaceae</taxon>
        <taxon>Azospirillum</taxon>
    </lineage>
</organism>
<keyword evidence="5 9" id="KW-0812">Transmembrane</keyword>
<keyword evidence="4" id="KW-0997">Cell inner membrane</keyword>
<dbReference type="Proteomes" id="UP000781958">
    <property type="component" value="Unassembled WGS sequence"/>
</dbReference>
<evidence type="ECO:0000256" key="1">
    <source>
        <dbReference type="ARBA" id="ARBA00004429"/>
    </source>
</evidence>
<keyword evidence="3" id="KW-1003">Cell membrane</keyword>
<sequence>MPYGLRDKAWSPYAAGVLIGLLQIPAFLLINTALGASSSYVTVAAHLVSLVDPAVSGIKYAAQHLEGAKNWWQVAMVAGIAAGAFISSRLSGVRRRGFSPVWTRVVGLRSLAGRTLMGVAGGFVMLLGARIADGCTSGHGISGMAQLAVGSFVAVGAMFAGGILVAMMMKRL</sequence>
<keyword evidence="11" id="KW-1185">Reference proteome</keyword>
<evidence type="ECO:0000256" key="3">
    <source>
        <dbReference type="ARBA" id="ARBA00022475"/>
    </source>
</evidence>
<proteinExistence type="inferred from homology"/>
<feature type="transmembrane region" description="Helical" evidence="9">
    <location>
        <begin position="111"/>
        <end position="132"/>
    </location>
</feature>
<gene>
    <name evidence="10" type="ORF">J2851_003101</name>
</gene>
<comment type="similarity">
    <text evidence="8">Belongs to the TsuA/YedE (TC 9.B.102) family.</text>
</comment>
<evidence type="ECO:0000256" key="6">
    <source>
        <dbReference type="ARBA" id="ARBA00022989"/>
    </source>
</evidence>
<evidence type="ECO:0000313" key="10">
    <source>
        <dbReference type="EMBL" id="MBP2293318.1"/>
    </source>
</evidence>
<evidence type="ECO:0000313" key="11">
    <source>
        <dbReference type="Proteomes" id="UP000781958"/>
    </source>
</evidence>
<feature type="transmembrane region" description="Helical" evidence="9">
    <location>
        <begin position="71"/>
        <end position="90"/>
    </location>
</feature>
<accession>A0ABS4SMK9</accession>
<dbReference type="EMBL" id="JAGINP010000010">
    <property type="protein sequence ID" value="MBP2293318.1"/>
    <property type="molecule type" value="Genomic_DNA"/>
</dbReference>
<keyword evidence="2" id="KW-0813">Transport</keyword>
<dbReference type="PANTHER" id="PTHR30574:SF1">
    <property type="entry name" value="SULPHUR TRANSPORT DOMAIN-CONTAINING PROTEIN"/>
    <property type="match status" value="1"/>
</dbReference>
<reference evidence="10 11" key="1">
    <citation type="submission" date="2021-03" db="EMBL/GenBank/DDBJ databases">
        <title>Genomic Encyclopedia of Type Strains, Phase III (KMG-III): the genomes of soil and plant-associated and newly described type strains.</title>
        <authorList>
            <person name="Whitman W."/>
        </authorList>
    </citation>
    <scope>NUCLEOTIDE SEQUENCE [LARGE SCALE GENOMIC DNA]</scope>
    <source>
        <strain evidence="10 11">IMMIB AFH-6</strain>
    </source>
</reference>
<dbReference type="InterPro" id="IPR007272">
    <property type="entry name" value="Sulf_transp_TsuA/YedE"/>
</dbReference>
<evidence type="ECO:0000256" key="9">
    <source>
        <dbReference type="SAM" id="Phobius"/>
    </source>
</evidence>
<comment type="subcellular location">
    <subcellularLocation>
        <location evidence="1">Cell inner membrane</location>
        <topology evidence="1">Multi-pass membrane protein</topology>
    </subcellularLocation>
</comment>
<feature type="transmembrane region" description="Helical" evidence="9">
    <location>
        <begin position="12"/>
        <end position="30"/>
    </location>
</feature>
<evidence type="ECO:0000256" key="7">
    <source>
        <dbReference type="ARBA" id="ARBA00023136"/>
    </source>
</evidence>
<evidence type="ECO:0000256" key="8">
    <source>
        <dbReference type="ARBA" id="ARBA00035655"/>
    </source>
</evidence>
<evidence type="ECO:0000256" key="2">
    <source>
        <dbReference type="ARBA" id="ARBA00022448"/>
    </source>
</evidence>
<dbReference type="RefSeq" id="WP_209767253.1">
    <property type="nucleotide sequence ID" value="NZ_JAGINP010000010.1"/>
</dbReference>
<keyword evidence="7 9" id="KW-0472">Membrane</keyword>
<name>A0ABS4SMK9_9PROT</name>
<dbReference type="Pfam" id="PF04143">
    <property type="entry name" value="Sulf_transp"/>
    <property type="match status" value="1"/>
</dbReference>
<dbReference type="PANTHER" id="PTHR30574">
    <property type="entry name" value="INNER MEMBRANE PROTEIN YEDE"/>
    <property type="match status" value="1"/>
</dbReference>
<comment type="caution">
    <text evidence="10">The sequence shown here is derived from an EMBL/GenBank/DDBJ whole genome shotgun (WGS) entry which is preliminary data.</text>
</comment>
<evidence type="ECO:0000256" key="5">
    <source>
        <dbReference type="ARBA" id="ARBA00022692"/>
    </source>
</evidence>